<evidence type="ECO:0000313" key="2">
    <source>
        <dbReference type="EMBL" id="GMF37732.1"/>
    </source>
</evidence>
<sequence length="1007" mass="115023">MVDGRFRLPQQVQLVDILHAMRSTVALANVASWFSHQFDPTPDVEHYLQDLIRMHHYITSHDRQRPLRSSHLGNLESPRRDSGFSTNGSTVITQLMHFYASFADSRDRHLLTKIYQTLGLSRAITYCVVAKTMPFKFQKEFLDLFAEDLPELREWINWLDELDCAALATSRGDEDEVDGEVRYGPGYESAVSFVSRAIREHCMLSWLNLLKPLETAKRLALIDAIHKLLAASNNSSFLSTTTSTLKKLGRFYETTGISAAKLMDLDVSVRRELSLLLEEFPTIILITLLTKFNSEKMISLIVKRGLPFFPKNDLLRMLEALAPAEPNSIEVFVTTLFSFGRNKVDFLLMFLTFSTQNQLRFLDLMVATSSSPLNTDSVGTEEEDPDDPFASQYHLRGNYFLLKFFLYGRINSSDLVIQKLSALPSDMAQQLMYGLAVRSSDDLVVLGRGLELVQLQCLQSFLRLFLAIKLEWREILVKLVEDIPGEETLLLYETLLSLHIAYNPAIGDDKVATVLQMLNNLQKKDKTLLCRDILVPHPGTQIDGAAASSSSTEVHTKILLYLCESELGRHKVLCLLRVIPFAEYERLLFFLRTQRMPEQVALTRLMLSMQSEANCRLLAKMSAWPTEALDAFFQLLLMHAKVEYKMFAKLVGSQYVSAEQLEKFITVAVDMMNQASSRELVMFAAELPVHIRNLLFEMLVDQPEKGVLLRIISYSARIPSELMHVLVTLFHRMSWEIRSTFVEQLRALDGPNDVQNFAVVASNLEDNESLRLLVLLFSPLQTAIRINLVTIFLQLTVHERGLVLAKLVKMPKRSVSSFCTAMCNPSCEPISSSFCRVVAFVDDMYHIPLLRLLKGEPQWFFLRLMAGYCNVEDKSSEEVTELLNRVAKIVCTFILDDHFLVLRDVIREALADALVLSDIVHVLSLFPEVTQLLDFLRYVTGFTKFARSSLLFRVLSKYQQPGFIFEMCRILDLDDAVFSLKRLDRMWKRRHDDLDTAMEPLASMYVH</sequence>
<proteinExistence type="predicted"/>
<organism evidence="2 3">
    <name type="scientific">Phytophthora fragariaefolia</name>
    <dbReference type="NCBI Taxonomy" id="1490495"/>
    <lineage>
        <taxon>Eukaryota</taxon>
        <taxon>Sar</taxon>
        <taxon>Stramenopiles</taxon>
        <taxon>Oomycota</taxon>
        <taxon>Peronosporomycetes</taxon>
        <taxon>Peronosporales</taxon>
        <taxon>Peronosporaceae</taxon>
        <taxon>Phytophthora</taxon>
    </lineage>
</organism>
<comment type="caution">
    <text evidence="2">The sequence shown here is derived from an EMBL/GenBank/DDBJ whole genome shotgun (WGS) entry which is preliminary data.</text>
</comment>
<dbReference type="Proteomes" id="UP001165121">
    <property type="component" value="Unassembled WGS sequence"/>
</dbReference>
<dbReference type="OrthoDB" id="118581at2759"/>
<keyword evidence="3" id="KW-1185">Reference proteome</keyword>
<accession>A0A9W6XG22</accession>
<reference evidence="2" key="1">
    <citation type="submission" date="2023-04" db="EMBL/GenBank/DDBJ databases">
        <title>Phytophthora fragariaefolia NBRC 109709.</title>
        <authorList>
            <person name="Ichikawa N."/>
            <person name="Sato H."/>
            <person name="Tonouchi N."/>
        </authorList>
    </citation>
    <scope>NUCLEOTIDE SEQUENCE</scope>
    <source>
        <strain evidence="2">NBRC 109709</strain>
    </source>
</reference>
<feature type="region of interest" description="Disordered" evidence="1">
    <location>
        <begin position="64"/>
        <end position="86"/>
    </location>
</feature>
<dbReference type="EMBL" id="BSXT01001035">
    <property type="protein sequence ID" value="GMF37732.1"/>
    <property type="molecule type" value="Genomic_DNA"/>
</dbReference>
<evidence type="ECO:0000256" key="1">
    <source>
        <dbReference type="SAM" id="MobiDB-lite"/>
    </source>
</evidence>
<evidence type="ECO:0000313" key="3">
    <source>
        <dbReference type="Proteomes" id="UP001165121"/>
    </source>
</evidence>
<gene>
    <name evidence="2" type="ORF">Pfra01_001065400</name>
</gene>
<dbReference type="AlphaFoldDB" id="A0A9W6XG22"/>
<name>A0A9W6XG22_9STRA</name>
<protein>
    <submittedName>
        <fullName evidence="2">Unnamed protein product</fullName>
    </submittedName>
</protein>